<proteinExistence type="predicted"/>
<evidence type="ECO:0008006" key="5">
    <source>
        <dbReference type="Google" id="ProtNLM"/>
    </source>
</evidence>
<feature type="chain" id="PRO_5041683995" description="Lipoprotein" evidence="2">
    <location>
        <begin position="24"/>
        <end position="278"/>
    </location>
</feature>
<name>A0AA95MND7_9BACI</name>
<dbReference type="PROSITE" id="PS51257">
    <property type="entry name" value="PROKAR_LIPOPROTEIN"/>
    <property type="match status" value="1"/>
</dbReference>
<keyword evidence="4" id="KW-1185">Reference proteome</keyword>
<dbReference type="EMBL" id="CP126114">
    <property type="protein sequence ID" value="WHY86926.1"/>
    <property type="molecule type" value="Genomic_DNA"/>
</dbReference>
<evidence type="ECO:0000256" key="1">
    <source>
        <dbReference type="SAM" id="MobiDB-lite"/>
    </source>
</evidence>
<reference evidence="3" key="1">
    <citation type="submission" date="2023-05" db="EMBL/GenBank/DDBJ databases">
        <title>Comparative genomics of Bacillaceae isolates and their secondary metabolite potential.</title>
        <authorList>
            <person name="Song L."/>
            <person name="Nielsen L.J."/>
            <person name="Mohite O."/>
            <person name="Xu X."/>
            <person name="Weber T."/>
            <person name="Kovacs A.T."/>
        </authorList>
    </citation>
    <scope>NUCLEOTIDE SEQUENCE</scope>
    <source>
        <strain evidence="3">XLM17</strain>
    </source>
</reference>
<dbReference type="RefSeq" id="WP_156482345.1">
    <property type="nucleotide sequence ID" value="NZ_CP126114.1"/>
</dbReference>
<sequence length="278" mass="31232">MLVNKMFLMLTTLLMFFSISGCGKSDVKEETEGTAPLSKEEGKAPQKKDNETPASPKDELAESAIPPIATRMTHYMEVKQKAYEMLDPMLETVSKENPMASISLMGLFSTDIPLMPLAMLSGVPKTGQNVWEGPVMNQDSKGHVELKGDICMFDLEMKSEDETIQSMNISGEYDTKTESLKASFSVNGKETKVFEFVPSGDGYVSQLFTMENGETTLIKQVFNENTLYMGVFKDSSKQESIYKQNVEFSENFVKNNFMMIVIENGKGYTIIENKKYEY</sequence>
<gene>
    <name evidence="3" type="ORF">QNH39_03365</name>
</gene>
<evidence type="ECO:0000313" key="4">
    <source>
        <dbReference type="Proteomes" id="UP001178288"/>
    </source>
</evidence>
<dbReference type="KEGG" id="nnv:QNH39_03365"/>
<dbReference type="Proteomes" id="UP001178288">
    <property type="component" value="Chromosome"/>
</dbReference>
<evidence type="ECO:0000256" key="2">
    <source>
        <dbReference type="SAM" id="SignalP"/>
    </source>
</evidence>
<feature type="signal peptide" evidence="2">
    <location>
        <begin position="1"/>
        <end position="23"/>
    </location>
</feature>
<dbReference type="AlphaFoldDB" id="A0AA95MND7"/>
<keyword evidence="2" id="KW-0732">Signal</keyword>
<feature type="compositionally biased region" description="Basic and acidic residues" evidence="1">
    <location>
        <begin position="38"/>
        <end position="60"/>
    </location>
</feature>
<evidence type="ECO:0000313" key="3">
    <source>
        <dbReference type="EMBL" id="WHY86926.1"/>
    </source>
</evidence>
<accession>A0AA95MND7</accession>
<organism evidence="3 4">
    <name type="scientific">Neobacillus novalis</name>
    <dbReference type="NCBI Taxonomy" id="220687"/>
    <lineage>
        <taxon>Bacteria</taxon>
        <taxon>Bacillati</taxon>
        <taxon>Bacillota</taxon>
        <taxon>Bacilli</taxon>
        <taxon>Bacillales</taxon>
        <taxon>Bacillaceae</taxon>
        <taxon>Neobacillus</taxon>
    </lineage>
</organism>
<protein>
    <recommendedName>
        <fullName evidence="5">Lipoprotein</fullName>
    </recommendedName>
</protein>
<feature type="region of interest" description="Disordered" evidence="1">
    <location>
        <begin position="27"/>
        <end position="66"/>
    </location>
</feature>